<reference evidence="4" key="1">
    <citation type="journal article" date="2020" name="MBio">
        <title>Horizontal gene transfer to a defensive symbiont with a reduced genome amongst a multipartite beetle microbiome.</title>
        <authorList>
            <person name="Waterworth S.C."/>
            <person name="Florez L.V."/>
            <person name="Rees E.R."/>
            <person name="Hertweck C."/>
            <person name="Kaltenpoth M."/>
            <person name="Kwan J.C."/>
        </authorList>
    </citation>
    <scope>NUCLEOTIDE SEQUENCE [LARGE SCALE GENOMIC DNA]</scope>
</reference>
<proteinExistence type="inferred from homology"/>
<name>A0A7V8JKZ9_STEMA</name>
<dbReference type="PROSITE" id="PS00061">
    <property type="entry name" value="ADH_SHORT"/>
    <property type="match status" value="1"/>
</dbReference>
<dbReference type="PRINTS" id="PR00081">
    <property type="entry name" value="GDHRDH"/>
</dbReference>
<evidence type="ECO:0000313" key="3">
    <source>
        <dbReference type="EMBL" id="KAF1014082.1"/>
    </source>
</evidence>
<protein>
    <submittedName>
        <fullName evidence="3">Decaprenylphosphoryl-2-keto-beta-D-erythro-pentose reductase</fullName>
    </submittedName>
</protein>
<dbReference type="InterPro" id="IPR002347">
    <property type="entry name" value="SDR_fam"/>
</dbReference>
<dbReference type="GO" id="GO:0016020">
    <property type="term" value="C:membrane"/>
    <property type="evidence" value="ECO:0007669"/>
    <property type="project" value="TreeGrafter"/>
</dbReference>
<comment type="caution">
    <text evidence="3">The sequence shown here is derived from an EMBL/GenBank/DDBJ whole genome shotgun (WGS) entry which is preliminary data.</text>
</comment>
<dbReference type="NCBIfam" id="NF005489">
    <property type="entry name" value="PRK07102.1"/>
    <property type="match status" value="1"/>
</dbReference>
<organism evidence="3 4">
    <name type="scientific">Stenotrophomonas maltophilia</name>
    <name type="common">Pseudomonas maltophilia</name>
    <name type="synonym">Xanthomonas maltophilia</name>
    <dbReference type="NCBI Taxonomy" id="40324"/>
    <lineage>
        <taxon>Bacteria</taxon>
        <taxon>Pseudomonadati</taxon>
        <taxon>Pseudomonadota</taxon>
        <taxon>Gammaproteobacteria</taxon>
        <taxon>Lysobacterales</taxon>
        <taxon>Lysobacteraceae</taxon>
        <taxon>Stenotrophomonas</taxon>
        <taxon>Stenotrophomonas maltophilia group</taxon>
    </lineage>
</organism>
<accession>A0A7V8JKZ9</accession>
<dbReference type="PANTHER" id="PTHR44196">
    <property type="entry name" value="DEHYDROGENASE/REDUCTASE SDR FAMILY MEMBER 7B"/>
    <property type="match status" value="1"/>
</dbReference>
<evidence type="ECO:0000256" key="1">
    <source>
        <dbReference type="ARBA" id="ARBA00006484"/>
    </source>
</evidence>
<gene>
    <name evidence="3" type="primary">dprE2</name>
    <name evidence="3" type="ORF">GAK31_03106</name>
</gene>
<dbReference type="Gene3D" id="3.40.50.720">
    <property type="entry name" value="NAD(P)-binding Rossmann-like Domain"/>
    <property type="match status" value="1"/>
</dbReference>
<sequence length="245" mass="25809">MQTLLIVGATSAIAEAVARRCAARGMSLFLVARDPVRLAAIGADLSVRDARHVHSHAMDINDLAAHTDMLDHAWQALGRVDAVLVAHGTLPDQQACEAAVDTFMAEFATNGTSTMALLGPLANRLVAAGSGTLAVISSVAGDRGRQSNYAYGAAKAAVSAYLSGLRQRLAKGGVAVVDIRPGFVDTPMTAHLRKGPLWATPDQVARRILGGMGRGTPVLYAPGFWRLIMCVVRAVPQSIFNRISM</sequence>
<dbReference type="InterPro" id="IPR036291">
    <property type="entry name" value="NAD(P)-bd_dom_sf"/>
</dbReference>
<dbReference type="Pfam" id="PF00106">
    <property type="entry name" value="adh_short"/>
    <property type="match status" value="1"/>
</dbReference>
<keyword evidence="2" id="KW-0560">Oxidoreductase</keyword>
<comment type="similarity">
    <text evidence="1">Belongs to the short-chain dehydrogenases/reductases (SDR) family.</text>
</comment>
<dbReference type="AlphaFoldDB" id="A0A7V8JKZ9"/>
<dbReference type="GO" id="GO:0016491">
    <property type="term" value="F:oxidoreductase activity"/>
    <property type="evidence" value="ECO:0007669"/>
    <property type="project" value="UniProtKB-KW"/>
</dbReference>
<dbReference type="EMBL" id="WNDS01000004">
    <property type="protein sequence ID" value="KAF1014082.1"/>
    <property type="molecule type" value="Genomic_DNA"/>
</dbReference>
<dbReference type="InterPro" id="IPR020904">
    <property type="entry name" value="Sc_DH/Rdtase_CS"/>
</dbReference>
<dbReference type="SUPFAM" id="SSF51735">
    <property type="entry name" value="NAD(P)-binding Rossmann-fold domains"/>
    <property type="match status" value="1"/>
</dbReference>
<evidence type="ECO:0000256" key="2">
    <source>
        <dbReference type="ARBA" id="ARBA00023002"/>
    </source>
</evidence>
<dbReference type="PANTHER" id="PTHR44196:SF1">
    <property type="entry name" value="DEHYDROGENASE_REDUCTASE SDR FAMILY MEMBER 7B"/>
    <property type="match status" value="1"/>
</dbReference>
<dbReference type="Proteomes" id="UP000487117">
    <property type="component" value="Unassembled WGS sequence"/>
</dbReference>
<evidence type="ECO:0000313" key="4">
    <source>
        <dbReference type="Proteomes" id="UP000487117"/>
    </source>
</evidence>